<evidence type="ECO:0000313" key="3">
    <source>
        <dbReference type="Proteomes" id="UP000799770"/>
    </source>
</evidence>
<accession>A0A6A5YNA2</accession>
<keyword evidence="3" id="KW-1185">Reference proteome</keyword>
<dbReference type="InterPro" id="IPR024079">
    <property type="entry name" value="MetalloPept_cat_dom_sf"/>
</dbReference>
<evidence type="ECO:0000313" key="2">
    <source>
        <dbReference type="EMBL" id="KAF2108595.1"/>
    </source>
</evidence>
<name>A0A6A5YNA2_9PLEO</name>
<dbReference type="AlphaFoldDB" id="A0A6A5YNA2"/>
<evidence type="ECO:0000256" key="1">
    <source>
        <dbReference type="SAM" id="SignalP"/>
    </source>
</evidence>
<dbReference type="Gene3D" id="3.40.390.10">
    <property type="entry name" value="Collagenase (Catalytic Domain)"/>
    <property type="match status" value="1"/>
</dbReference>
<protein>
    <submittedName>
        <fullName evidence="2">Uncharacterized protein</fullName>
    </submittedName>
</protein>
<feature type="chain" id="PRO_5025419369" evidence="1">
    <location>
        <begin position="20"/>
        <end position="421"/>
    </location>
</feature>
<dbReference type="EMBL" id="ML977347">
    <property type="protein sequence ID" value="KAF2108595.1"/>
    <property type="molecule type" value="Genomic_DNA"/>
</dbReference>
<sequence length="421" mass="46783">MKLTILAPLFLHGLPFVQGYKLDDPSWLAQRGATISPGQPIHRRIPESRLDGLVKRARFVDERRQGWQDLRPDAAPDHLISEGEEEIIRESFANAQLFARAMLQVPRDDALYTHVFGDPTGELYDDVMANVRRVANIFSDRVTNADGVDGDILIRVFRGGQQGFNERSNAFTAGNRIYINERFFDDQEFLHAPPVRLATGGPLDILRHDAGYLDEILQHNRGALIFHELIHFVSRGRMLPVFDRAITAGAVMRSAQGNINTDAFRTYFTGAAENQAEQAVIDIRLLQMSASDGTQARDQDNAIGFGIDPAARAYGVNMVGRLARTSFGRFAATLNADSYAAMAAAALSNLDYNVFTPDIPNVPPFDGPTTQNSIWVNRVEINDSSPMADIIREKENLSWFGILTAGEKVDPEAFTKGHELR</sequence>
<gene>
    <name evidence="2" type="ORF">BDV96DRAFT_652845</name>
</gene>
<proteinExistence type="predicted"/>
<feature type="signal peptide" evidence="1">
    <location>
        <begin position="1"/>
        <end position="19"/>
    </location>
</feature>
<dbReference type="Proteomes" id="UP000799770">
    <property type="component" value="Unassembled WGS sequence"/>
</dbReference>
<reference evidence="2" key="1">
    <citation type="journal article" date="2020" name="Stud. Mycol.">
        <title>101 Dothideomycetes genomes: a test case for predicting lifestyles and emergence of pathogens.</title>
        <authorList>
            <person name="Haridas S."/>
            <person name="Albert R."/>
            <person name="Binder M."/>
            <person name="Bloem J."/>
            <person name="Labutti K."/>
            <person name="Salamov A."/>
            <person name="Andreopoulos B."/>
            <person name="Baker S."/>
            <person name="Barry K."/>
            <person name="Bills G."/>
            <person name="Bluhm B."/>
            <person name="Cannon C."/>
            <person name="Castanera R."/>
            <person name="Culley D."/>
            <person name="Daum C."/>
            <person name="Ezra D."/>
            <person name="Gonzalez J."/>
            <person name="Henrissat B."/>
            <person name="Kuo A."/>
            <person name="Liang C."/>
            <person name="Lipzen A."/>
            <person name="Lutzoni F."/>
            <person name="Magnuson J."/>
            <person name="Mondo S."/>
            <person name="Nolan M."/>
            <person name="Ohm R."/>
            <person name="Pangilinan J."/>
            <person name="Park H.-J."/>
            <person name="Ramirez L."/>
            <person name="Alfaro M."/>
            <person name="Sun H."/>
            <person name="Tritt A."/>
            <person name="Yoshinaga Y."/>
            <person name="Zwiers L.-H."/>
            <person name="Turgeon B."/>
            <person name="Goodwin S."/>
            <person name="Spatafora J."/>
            <person name="Crous P."/>
            <person name="Grigoriev I."/>
        </authorList>
    </citation>
    <scope>NUCLEOTIDE SEQUENCE</scope>
    <source>
        <strain evidence="2">CBS 627.86</strain>
    </source>
</reference>
<dbReference type="GO" id="GO:0008237">
    <property type="term" value="F:metallopeptidase activity"/>
    <property type="evidence" value="ECO:0007669"/>
    <property type="project" value="InterPro"/>
</dbReference>
<keyword evidence="1" id="KW-0732">Signal</keyword>
<organism evidence="2 3">
    <name type="scientific">Lophiotrema nucula</name>
    <dbReference type="NCBI Taxonomy" id="690887"/>
    <lineage>
        <taxon>Eukaryota</taxon>
        <taxon>Fungi</taxon>
        <taxon>Dikarya</taxon>
        <taxon>Ascomycota</taxon>
        <taxon>Pezizomycotina</taxon>
        <taxon>Dothideomycetes</taxon>
        <taxon>Pleosporomycetidae</taxon>
        <taxon>Pleosporales</taxon>
        <taxon>Lophiotremataceae</taxon>
        <taxon>Lophiotrema</taxon>
    </lineage>
</organism>